<feature type="signal peptide" evidence="1">
    <location>
        <begin position="1"/>
        <end position="23"/>
    </location>
</feature>
<evidence type="ECO:0000313" key="2">
    <source>
        <dbReference type="EMBL" id="BAO65658.1"/>
    </source>
</evidence>
<feature type="chain" id="PRO_5004957932" evidence="1">
    <location>
        <begin position="24"/>
        <end position="102"/>
    </location>
</feature>
<protein>
    <submittedName>
        <fullName evidence="2">G125 VD New Superfamily-3 precursor conopeptide</fullName>
    </submittedName>
</protein>
<dbReference type="EMBL" id="AB910890">
    <property type="protein sequence ID" value="BAO65658.1"/>
    <property type="molecule type" value="mRNA"/>
</dbReference>
<sequence>MGSMKIYLCLAFLLLLPFTIVDSGLLDKIETIRNWRRDESKCDGCNCAELRSSRCTEAMFCLTPELCTPSVSCPTGECRCTKFHQSRCTRFEECVPNKCRDA</sequence>
<evidence type="ECO:0000256" key="1">
    <source>
        <dbReference type="SAM" id="SignalP"/>
    </source>
</evidence>
<reference evidence="2" key="1">
    <citation type="journal article" date="2014" name="Nat. Commun.">
        <title>Evolution of separate predation- and defence-evoked venoms in carnivorous cone snails.</title>
        <authorList>
            <person name="Dutertre S."/>
            <person name="Jin A.-H."/>
            <person name="Vetter I."/>
            <person name="Hamilton B."/>
            <person name="Sunagar K."/>
            <person name="Lavergne V."/>
            <person name="Dutertre V."/>
            <person name="Fry B.G."/>
            <person name="Antunes A."/>
            <person name="Venter D.J."/>
            <person name="Alewood P.F."/>
            <person name="Lewis R.J."/>
        </authorList>
    </citation>
    <scope>NUCLEOTIDE SEQUENCE</scope>
    <source>
        <strain evidence="2">G125</strain>
        <tissue evidence="2">Venom duct</tissue>
    </source>
</reference>
<dbReference type="AlphaFoldDB" id="X5IG56"/>
<accession>X5IG56</accession>
<proteinExistence type="evidence at transcript level"/>
<keyword evidence="1" id="KW-0732">Signal</keyword>
<name>X5IG56_CONGE</name>
<organism evidence="2">
    <name type="scientific">Conus geographus</name>
    <name type="common">Geography cone</name>
    <name type="synonym">Nubecula geographus</name>
    <dbReference type="NCBI Taxonomy" id="6491"/>
    <lineage>
        <taxon>Eukaryota</taxon>
        <taxon>Metazoa</taxon>
        <taxon>Spiralia</taxon>
        <taxon>Lophotrochozoa</taxon>
        <taxon>Mollusca</taxon>
        <taxon>Gastropoda</taxon>
        <taxon>Caenogastropoda</taxon>
        <taxon>Neogastropoda</taxon>
        <taxon>Conoidea</taxon>
        <taxon>Conidae</taxon>
        <taxon>Conus</taxon>
        <taxon>Gastridium</taxon>
    </lineage>
</organism>